<proteinExistence type="predicted"/>
<dbReference type="InterPro" id="IPR010364">
    <property type="entry name" value="Uncharacterised_IM_CreD"/>
</dbReference>
<dbReference type="Pfam" id="PF06123">
    <property type="entry name" value="CreD"/>
    <property type="match status" value="1"/>
</dbReference>
<dbReference type="PANTHER" id="PTHR30092:SF0">
    <property type="entry name" value="INNER MEMBRANE PROTEIN CRED"/>
    <property type="match status" value="1"/>
</dbReference>
<dbReference type="NCBIfam" id="NF008712">
    <property type="entry name" value="PRK11715.1-1"/>
    <property type="match status" value="1"/>
</dbReference>
<evidence type="ECO:0000313" key="2">
    <source>
        <dbReference type="EMBL" id="WGZ92301.1"/>
    </source>
</evidence>
<reference evidence="2" key="2">
    <citation type="submission" date="2023-04" db="EMBL/GenBank/DDBJ databases">
        <authorList>
            <person name="Beletskiy A.V."/>
            <person name="Mardanov A.V."/>
            <person name="Ravin N.V."/>
        </authorList>
    </citation>
    <scope>NUCLEOTIDE SEQUENCE</scope>
    <source>
        <strain evidence="2">GKL-01</strain>
    </source>
</reference>
<feature type="transmembrane region" description="Helical" evidence="1">
    <location>
        <begin position="367"/>
        <end position="385"/>
    </location>
</feature>
<keyword evidence="1" id="KW-0812">Transmembrane</keyword>
<dbReference type="AlphaFoldDB" id="A0AA95H838"/>
<reference evidence="2" key="1">
    <citation type="journal article" date="2023" name="Int. J. Mol. Sci.">
        <title>Metagenomics Revealed a New Genus 'Candidatus Thiocaldithrix dubininis' gen. nov., sp. nov. and a New Species 'Candidatus Thiothrix putei' sp. nov. in the Family Thiotrichaceae, Some Members of Which Have Traits of Both Na+- and H+-Motive Energetics.</title>
        <authorList>
            <person name="Ravin N.V."/>
            <person name="Muntyan M.S."/>
            <person name="Smolyakov D.D."/>
            <person name="Rudenko T.S."/>
            <person name="Beletsky A.V."/>
            <person name="Mardanov A.V."/>
            <person name="Grabovich M.Y."/>
        </authorList>
    </citation>
    <scope>NUCLEOTIDE SEQUENCE</scope>
    <source>
        <strain evidence="2">GKL-01</strain>
    </source>
</reference>
<gene>
    <name evidence="2" type="primary">creD</name>
    <name evidence="2" type="ORF">QJT80_07395</name>
</gene>
<feature type="transmembrane region" description="Helical" evidence="1">
    <location>
        <begin position="417"/>
        <end position="435"/>
    </location>
</feature>
<organism evidence="2">
    <name type="scientific">Candidatus Thiocaldithrix dubininis</name>
    <dbReference type="NCBI Taxonomy" id="3080823"/>
    <lineage>
        <taxon>Bacteria</taxon>
        <taxon>Pseudomonadati</taxon>
        <taxon>Pseudomonadota</taxon>
        <taxon>Gammaproteobacteria</taxon>
        <taxon>Thiotrichales</taxon>
        <taxon>Thiotrichaceae</taxon>
        <taxon>Candidatus Thiocaldithrix</taxon>
    </lineage>
</organism>
<feature type="transmembrane region" description="Helical" evidence="1">
    <location>
        <begin position="392"/>
        <end position="411"/>
    </location>
</feature>
<feature type="transmembrane region" description="Helical" evidence="1">
    <location>
        <begin position="338"/>
        <end position="355"/>
    </location>
</feature>
<evidence type="ECO:0000256" key="1">
    <source>
        <dbReference type="SAM" id="Phobius"/>
    </source>
</evidence>
<sequence>MQRFRLLFKLLLIVGIIILLLLPQAMLMGVIGERVGWRTTAYESIGQSWPGGQTLAGPVVVVPYSYEQVVTETVKDAQDKEKKFTKLVKTQEYFYLIPKQLAVDSQLTSSIRYRGIYQVPIYSNQIKVKGQFETQALVDFFASFKNKKVQFEQAFLTVLVNDQRGIASTPTLNWQNTKLAFKPSANLNNAAGMHVNLPDMNKVANASLPFDFDLELRGMASMAFALLSENSNLTMQSNWSHPKFTGELLPETREINDKGFKAVWHTSAFSYNVQNSINAAQNGQHEELLNHAVGVELLQPVDVYQQSERSVKYAFLFIVLTFTVLILFELIKKLRIHPVQYTFVGLALIVFYLLLISLSEHLDFKTAYLIATLASTGLLTLYFSAILKNRRLGLLLGGGLSVLYGLLYMILQTEDNALLMGSLLIFAILAGLMLATRHLDWYDLTNNHLSLKSETPPNNTP</sequence>
<accession>A0AA95H838</accession>
<name>A0AA95H838_9GAMM</name>
<dbReference type="KEGG" id="tdu:QJT80_07395"/>
<dbReference type="Proteomes" id="UP001300672">
    <property type="component" value="Chromosome"/>
</dbReference>
<feature type="transmembrane region" description="Helical" evidence="1">
    <location>
        <begin position="313"/>
        <end position="331"/>
    </location>
</feature>
<dbReference type="EMBL" id="CP124755">
    <property type="protein sequence ID" value="WGZ92301.1"/>
    <property type="molecule type" value="Genomic_DNA"/>
</dbReference>
<dbReference type="PANTHER" id="PTHR30092">
    <property type="entry name" value="INNER MEMBRANE PROTEIN CRED"/>
    <property type="match status" value="1"/>
</dbReference>
<keyword evidence="1" id="KW-0472">Membrane</keyword>
<protein>
    <submittedName>
        <fullName evidence="2">Cell envelope integrity protein CreD</fullName>
    </submittedName>
</protein>
<keyword evidence="1" id="KW-1133">Transmembrane helix</keyword>
<dbReference type="GO" id="GO:0005886">
    <property type="term" value="C:plasma membrane"/>
    <property type="evidence" value="ECO:0007669"/>
    <property type="project" value="TreeGrafter"/>
</dbReference>
<dbReference type="PIRSF" id="PIRSF004548">
    <property type="entry name" value="CreD"/>
    <property type="match status" value="1"/>
</dbReference>